<dbReference type="PANTHER" id="PTHR30486">
    <property type="entry name" value="TWITCHING MOTILITY PROTEIN PILT"/>
    <property type="match status" value="1"/>
</dbReference>
<protein>
    <submittedName>
        <fullName evidence="3">Type II/IV secretion system ATP hydrolase TadA/VirB11/CpaF, TadA subfamily</fullName>
    </submittedName>
</protein>
<name>A0A0H3ZQB2_VIBSP</name>
<dbReference type="EMBL" id="KP795502">
    <property type="protein sequence ID" value="AKN36607.1"/>
    <property type="molecule type" value="Genomic_DNA"/>
</dbReference>
<feature type="domain" description="Bacterial type II secretion system protein E" evidence="2">
    <location>
        <begin position="42"/>
        <end position="269"/>
    </location>
</feature>
<dbReference type="InterPro" id="IPR001482">
    <property type="entry name" value="T2SS/T4SS_dom"/>
</dbReference>
<dbReference type="PANTHER" id="PTHR30486:SF6">
    <property type="entry name" value="TYPE IV PILUS RETRACTATION ATPASE PILT"/>
    <property type="match status" value="1"/>
</dbReference>
<dbReference type="Pfam" id="PF00437">
    <property type="entry name" value="T2SSE"/>
    <property type="match status" value="1"/>
</dbReference>
<dbReference type="SUPFAM" id="SSF52540">
    <property type="entry name" value="P-loop containing nucleoside triphosphate hydrolases"/>
    <property type="match status" value="1"/>
</dbReference>
<dbReference type="InterPro" id="IPR050921">
    <property type="entry name" value="T4SS_GSP_E_ATPase"/>
</dbReference>
<evidence type="ECO:0000256" key="1">
    <source>
        <dbReference type="ARBA" id="ARBA00006611"/>
    </source>
</evidence>
<proteinExistence type="inferred from homology"/>
<dbReference type="InterPro" id="IPR027417">
    <property type="entry name" value="P-loop_NTPase"/>
</dbReference>
<comment type="similarity">
    <text evidence="1">Belongs to the GSP E family.</text>
</comment>
<dbReference type="GO" id="GO:0016887">
    <property type="term" value="F:ATP hydrolysis activity"/>
    <property type="evidence" value="ECO:0007669"/>
    <property type="project" value="InterPro"/>
</dbReference>
<dbReference type="CDD" id="cd01130">
    <property type="entry name" value="VirB11-like_ATPase"/>
    <property type="match status" value="1"/>
</dbReference>
<accession>A0A0H3ZQB2</accession>
<keyword evidence="3" id="KW-0378">Hydrolase</keyword>
<evidence type="ECO:0000259" key="2">
    <source>
        <dbReference type="Pfam" id="PF00437"/>
    </source>
</evidence>
<reference evidence="3" key="1">
    <citation type="journal article" date="2015" name="MBio">
        <title>Eco-Evolutionary Dynamics of Episomes among Ecologically Cohesive Bacterial Populations.</title>
        <authorList>
            <person name="Xue H."/>
            <person name="Cordero O.X."/>
            <person name="Camas F.M."/>
            <person name="Trimble W."/>
            <person name="Meyer F."/>
            <person name="Guglielmini J."/>
            <person name="Rocha E.P."/>
            <person name="Polz M.F."/>
        </authorList>
    </citation>
    <scope>NUCLEOTIDE SEQUENCE</scope>
    <source>
        <strain evidence="3">1F_145</strain>
    </source>
</reference>
<organism evidence="3">
    <name type="scientific">Vibrio splendidus</name>
    <dbReference type="NCBI Taxonomy" id="29497"/>
    <lineage>
        <taxon>Bacteria</taxon>
        <taxon>Pseudomonadati</taxon>
        <taxon>Pseudomonadota</taxon>
        <taxon>Gammaproteobacteria</taxon>
        <taxon>Vibrionales</taxon>
        <taxon>Vibrionaceae</taxon>
        <taxon>Vibrio</taxon>
    </lineage>
</organism>
<dbReference type="Gene3D" id="3.40.50.300">
    <property type="entry name" value="P-loop containing nucleotide triphosphate hydrolases"/>
    <property type="match status" value="1"/>
</dbReference>
<evidence type="ECO:0000313" key="3">
    <source>
        <dbReference type="EMBL" id="AKN36607.1"/>
    </source>
</evidence>
<sequence length="308" mass="34663">MNIDLPLNSYLKPLKKYLDRKDCVEICINHEHEVVIENTKGEWSFIKDNNVTRKLFEDLANYLANKSGQRFDSKMPIFSGRLPNYGYRMQIMTGAMVESGLAVCIRVSQAQKLPLNSWMSEEKAKELSDLIVAGNTILICAGTGCGKTTLMNSMIEYIPLDKRIVTLQDTQELVVNHRNVVHFIKSKTDTDIAGLEYKHFMNCITRTRPDRILLGEIDVDNTVAFLNLSSSGHAGSISTIHAENPIEAVNRLCINAQMSGKTTASVESIRKFALDSVHYFIMLTKTTTKAGRVFKADFISTKELINEF</sequence>
<dbReference type="AlphaFoldDB" id="A0A0H3ZQB2"/>
<dbReference type="Gene3D" id="3.30.450.90">
    <property type="match status" value="1"/>
</dbReference>